<proteinExistence type="predicted"/>
<dbReference type="AlphaFoldDB" id="A0A5E4MGY3"/>
<organism evidence="1 2">
    <name type="scientific">Cinara cedri</name>
    <dbReference type="NCBI Taxonomy" id="506608"/>
    <lineage>
        <taxon>Eukaryota</taxon>
        <taxon>Metazoa</taxon>
        <taxon>Ecdysozoa</taxon>
        <taxon>Arthropoda</taxon>
        <taxon>Hexapoda</taxon>
        <taxon>Insecta</taxon>
        <taxon>Pterygota</taxon>
        <taxon>Neoptera</taxon>
        <taxon>Paraneoptera</taxon>
        <taxon>Hemiptera</taxon>
        <taxon>Sternorrhyncha</taxon>
        <taxon>Aphidomorpha</taxon>
        <taxon>Aphidoidea</taxon>
        <taxon>Aphididae</taxon>
        <taxon>Lachninae</taxon>
        <taxon>Cinara</taxon>
    </lineage>
</organism>
<accession>A0A5E4MGY3</accession>
<gene>
    <name evidence="1" type="ORF">CINCED_3A011832</name>
</gene>
<dbReference type="Proteomes" id="UP000325440">
    <property type="component" value="Unassembled WGS sequence"/>
</dbReference>
<protein>
    <submittedName>
        <fullName evidence="1">Uncharacterized protein</fullName>
    </submittedName>
</protein>
<evidence type="ECO:0000313" key="1">
    <source>
        <dbReference type="EMBL" id="VVC30627.1"/>
    </source>
</evidence>
<keyword evidence="2" id="KW-1185">Reference proteome</keyword>
<reference evidence="1 2" key="1">
    <citation type="submission" date="2019-08" db="EMBL/GenBank/DDBJ databases">
        <authorList>
            <person name="Alioto T."/>
            <person name="Alioto T."/>
            <person name="Gomez Garrido J."/>
        </authorList>
    </citation>
    <scope>NUCLEOTIDE SEQUENCE [LARGE SCALE GENOMIC DNA]</scope>
</reference>
<name>A0A5E4MGY3_9HEMI</name>
<evidence type="ECO:0000313" key="2">
    <source>
        <dbReference type="Proteomes" id="UP000325440"/>
    </source>
</evidence>
<dbReference type="EMBL" id="CABPRJ010000527">
    <property type="protein sequence ID" value="VVC30627.1"/>
    <property type="molecule type" value="Genomic_DNA"/>
</dbReference>
<sequence>MEFLLIADLISSLPLFHHRATMCESAIAGVYLGEGGMRYHTSESLSGLRKSTGINQITDRLFESSSDESYQGESLLSLPDNELSYYRFRCDASSEWK</sequence>